<evidence type="ECO:0000313" key="10">
    <source>
        <dbReference type="Proteomes" id="UP000722125"/>
    </source>
</evidence>
<proteinExistence type="inferred from homology"/>
<evidence type="ECO:0000256" key="3">
    <source>
        <dbReference type="ARBA" id="ARBA00022692"/>
    </source>
</evidence>
<feature type="compositionally biased region" description="Basic residues" evidence="8">
    <location>
        <begin position="1"/>
        <end position="10"/>
    </location>
</feature>
<evidence type="ECO:0000256" key="6">
    <source>
        <dbReference type="ARBA" id="ARBA00023306"/>
    </source>
</evidence>
<comment type="subcellular location">
    <subcellularLocation>
        <location evidence="7">Cell membrane</location>
        <topology evidence="7">Multi-pass membrane protein</topology>
    </subcellularLocation>
</comment>
<keyword evidence="2 7" id="KW-0132">Cell division</keyword>
<comment type="similarity">
    <text evidence="7">Belongs to the CrgA family.</text>
</comment>
<evidence type="ECO:0000256" key="4">
    <source>
        <dbReference type="ARBA" id="ARBA00022989"/>
    </source>
</evidence>
<evidence type="ECO:0000256" key="2">
    <source>
        <dbReference type="ARBA" id="ARBA00022618"/>
    </source>
</evidence>
<dbReference type="GO" id="GO:0051301">
    <property type="term" value="P:cell division"/>
    <property type="evidence" value="ECO:0007669"/>
    <property type="project" value="UniProtKB-KW"/>
</dbReference>
<gene>
    <name evidence="7" type="primary">crgA</name>
    <name evidence="9" type="ORF">KIN34_04095</name>
</gene>
<dbReference type="HAMAP" id="MF_00631">
    <property type="entry name" value="CrgA"/>
    <property type="match status" value="1"/>
</dbReference>
<comment type="caution">
    <text evidence="9">The sequence shown here is derived from an EMBL/GenBank/DDBJ whole genome shotgun (WGS) entry which is preliminary data.</text>
</comment>
<evidence type="ECO:0000256" key="5">
    <source>
        <dbReference type="ARBA" id="ARBA00023136"/>
    </source>
</evidence>
<feature type="transmembrane region" description="Helical" evidence="7">
    <location>
        <begin position="61"/>
        <end position="80"/>
    </location>
</feature>
<keyword evidence="5 7" id="KW-0472">Membrane</keyword>
<organism evidence="9 10">
    <name type="scientific">Cellulomonas fulva</name>
    <dbReference type="NCBI Taxonomy" id="2835530"/>
    <lineage>
        <taxon>Bacteria</taxon>
        <taxon>Bacillati</taxon>
        <taxon>Actinomycetota</taxon>
        <taxon>Actinomycetes</taxon>
        <taxon>Micrococcales</taxon>
        <taxon>Cellulomonadaceae</taxon>
        <taxon>Cellulomonas</taxon>
    </lineage>
</organism>
<evidence type="ECO:0000256" key="7">
    <source>
        <dbReference type="HAMAP-Rule" id="MF_00631"/>
    </source>
</evidence>
<comment type="function">
    <text evidence="7">Involved in cell division.</text>
</comment>
<protein>
    <recommendedName>
        <fullName evidence="7">Cell division protein CrgA</fullName>
    </recommendedName>
</protein>
<keyword evidence="6 7" id="KW-0131">Cell cycle</keyword>
<accession>A0ABS5TWF0</accession>
<feature type="region of interest" description="Disordered" evidence="8">
    <location>
        <begin position="1"/>
        <end position="22"/>
    </location>
</feature>
<evidence type="ECO:0000256" key="8">
    <source>
        <dbReference type="SAM" id="MobiDB-lite"/>
    </source>
</evidence>
<keyword evidence="1 7" id="KW-1003">Cell membrane</keyword>
<keyword evidence="3 7" id="KW-0812">Transmembrane</keyword>
<reference evidence="9 10" key="1">
    <citation type="submission" date="2021-05" db="EMBL/GenBank/DDBJ databases">
        <title>Description of Cellulomonas sp. DKR-3 sp. nov.</title>
        <authorList>
            <person name="Dahal R.H."/>
            <person name="Chaudhary D.K."/>
        </authorList>
    </citation>
    <scope>NUCLEOTIDE SEQUENCE [LARGE SCALE GENOMIC DNA]</scope>
    <source>
        <strain evidence="9 10">DKR-3</strain>
    </source>
</reference>
<dbReference type="Pfam" id="PF06781">
    <property type="entry name" value="CrgA"/>
    <property type="match status" value="1"/>
</dbReference>
<dbReference type="Proteomes" id="UP000722125">
    <property type="component" value="Unassembled WGS sequence"/>
</dbReference>
<sequence>MPESRSRKKATYTPPPQKAAAKPNPRWWVPVMLGLMLLGLAWIVVFYIGRSVSGSSLPIPLFDTWNLAVGAVLIIAGFAMTTRWR</sequence>
<evidence type="ECO:0000256" key="1">
    <source>
        <dbReference type="ARBA" id="ARBA00022475"/>
    </source>
</evidence>
<dbReference type="RefSeq" id="WP_214347048.1">
    <property type="nucleotide sequence ID" value="NZ_JAHBOH010000001.1"/>
</dbReference>
<evidence type="ECO:0000313" key="9">
    <source>
        <dbReference type="EMBL" id="MBT0993466.1"/>
    </source>
</evidence>
<name>A0ABS5TWF0_9CELL</name>
<keyword evidence="4 7" id="KW-1133">Transmembrane helix</keyword>
<keyword evidence="10" id="KW-1185">Reference proteome</keyword>
<feature type="transmembrane region" description="Helical" evidence="7">
    <location>
        <begin position="27"/>
        <end position="49"/>
    </location>
</feature>
<dbReference type="InterPro" id="IPR009619">
    <property type="entry name" value="CrgA"/>
</dbReference>
<dbReference type="EMBL" id="JAHBOH010000001">
    <property type="protein sequence ID" value="MBT0993466.1"/>
    <property type="molecule type" value="Genomic_DNA"/>
</dbReference>